<evidence type="ECO:0000313" key="3">
    <source>
        <dbReference type="EMBL" id="EGS19377.1"/>
    </source>
</evidence>
<organism evidence="4">
    <name type="scientific">Chaetomium thermophilum (strain DSM 1495 / CBS 144.50 / IMI 039719)</name>
    <name type="common">Thermochaetoides thermophila</name>
    <dbReference type="NCBI Taxonomy" id="759272"/>
    <lineage>
        <taxon>Eukaryota</taxon>
        <taxon>Fungi</taxon>
        <taxon>Dikarya</taxon>
        <taxon>Ascomycota</taxon>
        <taxon>Pezizomycotina</taxon>
        <taxon>Sordariomycetes</taxon>
        <taxon>Sordariomycetidae</taxon>
        <taxon>Sordariales</taxon>
        <taxon>Chaetomiaceae</taxon>
        <taxon>Thermochaetoides</taxon>
    </lineage>
</organism>
<evidence type="ECO:0000259" key="2">
    <source>
        <dbReference type="Pfam" id="PF09431"/>
    </source>
</evidence>
<feature type="region of interest" description="Disordered" evidence="1">
    <location>
        <begin position="414"/>
        <end position="530"/>
    </location>
</feature>
<dbReference type="GO" id="GO:0071933">
    <property type="term" value="F:Arp2/3 complex binding"/>
    <property type="evidence" value="ECO:0007669"/>
    <property type="project" value="TreeGrafter"/>
</dbReference>
<dbReference type="EMBL" id="GL988044">
    <property type="protein sequence ID" value="EGS19377.1"/>
    <property type="molecule type" value="Genomic_DNA"/>
</dbReference>
<dbReference type="GO" id="GO:0000147">
    <property type="term" value="P:actin cortical patch assembly"/>
    <property type="evidence" value="ECO:0007669"/>
    <property type="project" value="TreeGrafter"/>
</dbReference>
<dbReference type="HOGENOM" id="CLU_017272_1_0_1"/>
<feature type="compositionally biased region" description="Low complexity" evidence="1">
    <location>
        <begin position="499"/>
        <end position="516"/>
    </location>
</feature>
<dbReference type="eggNOG" id="KOG4035">
    <property type="taxonomic scope" value="Eukaryota"/>
</dbReference>
<dbReference type="RefSeq" id="XP_006695199.1">
    <property type="nucleotide sequence ID" value="XM_006695136.1"/>
</dbReference>
<dbReference type="KEGG" id="cthr:CTHT_0048360"/>
<dbReference type="OrthoDB" id="445362at2759"/>
<feature type="region of interest" description="Disordered" evidence="1">
    <location>
        <begin position="368"/>
        <end position="399"/>
    </location>
</feature>
<dbReference type="GeneID" id="18258874"/>
<feature type="compositionally biased region" description="Basic and acidic residues" evidence="1">
    <location>
        <begin position="422"/>
        <end position="433"/>
    </location>
</feature>
<evidence type="ECO:0000313" key="4">
    <source>
        <dbReference type="Proteomes" id="UP000008066"/>
    </source>
</evidence>
<dbReference type="InterPro" id="IPR018556">
    <property type="entry name" value="SPIN90/Ldb17_LRD"/>
</dbReference>
<proteinExistence type="predicted"/>
<accession>G0SAZ7</accession>
<feature type="compositionally biased region" description="Polar residues" evidence="1">
    <location>
        <begin position="484"/>
        <end position="498"/>
    </location>
</feature>
<dbReference type="PANTHER" id="PTHR13357">
    <property type="entry name" value="SH3 ADAPTER PROTEIN SPIN90 NCK INTERACTING PROTEIN WITH SH3 DOMAIN"/>
    <property type="match status" value="1"/>
</dbReference>
<dbReference type="STRING" id="759272.G0SAZ7"/>
<evidence type="ECO:0000256" key="1">
    <source>
        <dbReference type="SAM" id="MobiDB-lite"/>
    </source>
</evidence>
<dbReference type="GO" id="GO:0030479">
    <property type="term" value="C:actin cortical patch"/>
    <property type="evidence" value="ECO:0007669"/>
    <property type="project" value="TreeGrafter"/>
</dbReference>
<feature type="compositionally biased region" description="Pro residues" evidence="1">
    <location>
        <begin position="434"/>
        <end position="444"/>
    </location>
</feature>
<keyword evidence="4" id="KW-1185">Reference proteome</keyword>
<dbReference type="GO" id="GO:0051666">
    <property type="term" value="P:actin cortical patch localization"/>
    <property type="evidence" value="ECO:0007669"/>
    <property type="project" value="TreeGrafter"/>
</dbReference>
<name>G0SAZ7_CHATD</name>
<sequence length="571" mass="63090">MADSSEGWSAESEQQFWDSLAEILSSPYQTAEQLDNALRSWLQLVAQARNKYLESEDNIARCSQGLLGSPIFRDNADYVRTQLIYTLLQEDKLARLHVIANFLLLDGRAEEGTFRRMISEGCFVRLLELIRSCGEQDVRLHRLLLQLMYEMVRIEHLRTEDLLQVDDDFVTYLFQIIESLSDDASDPYHYAVIWVLLVLNEQYMIADATAAVDASSAPALMTNRVIKVLITAGSSYPTFGGNIILLLNREREKSQQLLILKLLYLLFTTPKTREYFYTNDLKVLLDVIIRKLLDLSPEETTLRHTYLRVLHPLLRYTQLNSHPYYKRDQIISLLNILRGSDNSAHFAPPEPTTLRLVERVASVPWLIDKVEPPPAPTSPTAASPTDSLDQHSQAGSTVSVVASATEKLGVQAATIHQTQPDFRPRSQEKEPRPEGSPPRVPPPRRVLRTQKSLPEVPRHRHGVPVVKTPPPPPPPPPHTLRLASPQQGQGQETQTSVNGTGAADAGAPTGAPVPVKKQPPKIPPPRRKARLVAAAAAAVAGTATGGEGEPAEKGLHVAVEAVPAAPGAPVA</sequence>
<dbReference type="InterPro" id="IPR030125">
    <property type="entry name" value="SPIN90/Ldb17"/>
</dbReference>
<dbReference type="AlphaFoldDB" id="G0SAZ7"/>
<protein>
    <recommendedName>
        <fullName evidence="2">SPIN90/Ldb17 leucine-rich domain-containing protein</fullName>
    </recommendedName>
</protein>
<dbReference type="OMA" id="ISLRHTY"/>
<feature type="domain" description="SPIN90/Ldb17 leucine-rich" evidence="2">
    <location>
        <begin position="186"/>
        <end position="329"/>
    </location>
</feature>
<dbReference type="Pfam" id="PF09431">
    <property type="entry name" value="SPIN90_LRD"/>
    <property type="match status" value="1"/>
</dbReference>
<gene>
    <name evidence="3" type="ORF">CTHT_0048360</name>
</gene>
<dbReference type="Proteomes" id="UP000008066">
    <property type="component" value="Unassembled WGS sequence"/>
</dbReference>
<feature type="compositionally biased region" description="Pro residues" evidence="1">
    <location>
        <begin position="467"/>
        <end position="478"/>
    </location>
</feature>
<dbReference type="GO" id="GO:0006897">
    <property type="term" value="P:endocytosis"/>
    <property type="evidence" value="ECO:0007669"/>
    <property type="project" value="TreeGrafter"/>
</dbReference>
<feature type="compositionally biased region" description="Polar residues" evidence="1">
    <location>
        <begin position="386"/>
        <end position="399"/>
    </location>
</feature>
<reference evidence="3 4" key="1">
    <citation type="journal article" date="2011" name="Cell">
        <title>Insight into structure and assembly of the nuclear pore complex by utilizing the genome of a eukaryotic thermophile.</title>
        <authorList>
            <person name="Amlacher S."/>
            <person name="Sarges P."/>
            <person name="Flemming D."/>
            <person name="van Noort V."/>
            <person name="Kunze R."/>
            <person name="Devos D.P."/>
            <person name="Arumugam M."/>
            <person name="Bork P."/>
            <person name="Hurt E."/>
        </authorList>
    </citation>
    <scope>NUCLEOTIDE SEQUENCE [LARGE SCALE GENOMIC DNA]</scope>
    <source>
        <strain evidence="4">DSM 1495 / CBS 144.50 / IMI 039719</strain>
    </source>
</reference>
<dbReference type="PANTHER" id="PTHR13357:SF1">
    <property type="entry name" value="NCK-INTERACTING PROTEIN WITH SH3 DOMAIN"/>
    <property type="match status" value="1"/>
</dbReference>